<dbReference type="EMBL" id="VSWD01000004">
    <property type="protein sequence ID" value="KAK3104532.1"/>
    <property type="molecule type" value="Genomic_DNA"/>
</dbReference>
<evidence type="ECO:0000256" key="2">
    <source>
        <dbReference type="ARBA" id="ARBA00022729"/>
    </source>
</evidence>
<dbReference type="SUPFAM" id="SSF52058">
    <property type="entry name" value="L domain-like"/>
    <property type="match status" value="1"/>
</dbReference>
<keyword evidence="1" id="KW-0433">Leucine-rich repeat</keyword>
<evidence type="ECO:0000313" key="7">
    <source>
        <dbReference type="Proteomes" id="UP001186944"/>
    </source>
</evidence>
<feature type="region of interest" description="Disordered" evidence="4">
    <location>
        <begin position="83"/>
        <end position="209"/>
    </location>
</feature>
<feature type="compositionally biased region" description="Polar residues" evidence="4">
    <location>
        <begin position="99"/>
        <end position="127"/>
    </location>
</feature>
<dbReference type="PANTHER" id="PTHR24369">
    <property type="entry name" value="ANTIGEN BSP, PUTATIVE-RELATED"/>
    <property type="match status" value="1"/>
</dbReference>
<sequence length="243" mass="27976">MPDVKLLNLQYNELKTLPEKLRNIFTNVKKVYLDGNPWSCDKRLDWLLRWMRETDIEFYSVDPPTCESPASLSGRELTALRSSDLADVKDEDKNERSKGQVQLKQENQSRIVKNPNTGVSVSKTNIPSVLAKLNGSKDAQQTKTNTKTKKGKGRKRKGKGRKRKNRKGKKRNRKRGSKKRRTDKRGKRRITGRTRRKCTKLPDGKRKCCRTMKDGTERCRIRNKRVKKKKAATTPAPVLGNLS</sequence>
<feature type="region of interest" description="Disordered" evidence="4">
    <location>
        <begin position="223"/>
        <end position="243"/>
    </location>
</feature>
<dbReference type="AlphaFoldDB" id="A0AA88YQF3"/>
<evidence type="ECO:0000259" key="5">
    <source>
        <dbReference type="SMART" id="SM00082"/>
    </source>
</evidence>
<dbReference type="InterPro" id="IPR000483">
    <property type="entry name" value="Cys-rich_flank_reg_C"/>
</dbReference>
<feature type="compositionally biased region" description="Basic and acidic residues" evidence="4">
    <location>
        <begin position="84"/>
        <end position="98"/>
    </location>
</feature>
<reference evidence="6" key="1">
    <citation type="submission" date="2019-08" db="EMBL/GenBank/DDBJ databases">
        <title>The improved chromosome-level genome for the pearl oyster Pinctada fucata martensii using PacBio sequencing and Hi-C.</title>
        <authorList>
            <person name="Zheng Z."/>
        </authorList>
    </citation>
    <scope>NUCLEOTIDE SEQUENCE</scope>
    <source>
        <strain evidence="6">ZZ-2019</strain>
        <tissue evidence="6">Adductor muscle</tissue>
    </source>
</reference>
<dbReference type="Gene3D" id="3.80.10.10">
    <property type="entry name" value="Ribonuclease Inhibitor"/>
    <property type="match status" value="1"/>
</dbReference>
<evidence type="ECO:0000256" key="3">
    <source>
        <dbReference type="ARBA" id="ARBA00022737"/>
    </source>
</evidence>
<dbReference type="InterPro" id="IPR032675">
    <property type="entry name" value="LRR_dom_sf"/>
</dbReference>
<evidence type="ECO:0000256" key="4">
    <source>
        <dbReference type="SAM" id="MobiDB-lite"/>
    </source>
</evidence>
<feature type="compositionally biased region" description="Basic and acidic residues" evidence="4">
    <location>
        <begin position="200"/>
        <end position="209"/>
    </location>
</feature>
<dbReference type="Proteomes" id="UP001186944">
    <property type="component" value="Unassembled WGS sequence"/>
</dbReference>
<accession>A0AA88YQF3</accession>
<gene>
    <name evidence="6" type="ORF">FSP39_004395</name>
</gene>
<evidence type="ECO:0000256" key="1">
    <source>
        <dbReference type="ARBA" id="ARBA00022614"/>
    </source>
</evidence>
<keyword evidence="2" id="KW-0732">Signal</keyword>
<name>A0AA88YQF3_PINIB</name>
<evidence type="ECO:0000313" key="6">
    <source>
        <dbReference type="EMBL" id="KAK3104532.1"/>
    </source>
</evidence>
<organism evidence="6 7">
    <name type="scientific">Pinctada imbricata</name>
    <name type="common">Atlantic pearl-oyster</name>
    <name type="synonym">Pinctada martensii</name>
    <dbReference type="NCBI Taxonomy" id="66713"/>
    <lineage>
        <taxon>Eukaryota</taxon>
        <taxon>Metazoa</taxon>
        <taxon>Spiralia</taxon>
        <taxon>Lophotrochozoa</taxon>
        <taxon>Mollusca</taxon>
        <taxon>Bivalvia</taxon>
        <taxon>Autobranchia</taxon>
        <taxon>Pteriomorphia</taxon>
        <taxon>Pterioida</taxon>
        <taxon>Pterioidea</taxon>
        <taxon>Pteriidae</taxon>
        <taxon>Pinctada</taxon>
    </lineage>
</organism>
<proteinExistence type="predicted"/>
<feature type="compositionally biased region" description="Basic residues" evidence="4">
    <location>
        <begin position="146"/>
        <end position="199"/>
    </location>
</feature>
<feature type="domain" description="LRRCT" evidence="5">
    <location>
        <begin position="36"/>
        <end position="87"/>
    </location>
</feature>
<keyword evidence="3" id="KW-0677">Repeat</keyword>
<protein>
    <recommendedName>
        <fullName evidence="5">LRRCT domain-containing protein</fullName>
    </recommendedName>
</protein>
<keyword evidence="7" id="KW-1185">Reference proteome</keyword>
<dbReference type="SMART" id="SM00082">
    <property type="entry name" value="LRRCT"/>
    <property type="match status" value="1"/>
</dbReference>
<comment type="caution">
    <text evidence="6">The sequence shown here is derived from an EMBL/GenBank/DDBJ whole genome shotgun (WGS) entry which is preliminary data.</text>
</comment>
<dbReference type="InterPro" id="IPR050541">
    <property type="entry name" value="LRR_TM_domain-containing"/>
</dbReference>
<dbReference type="PANTHER" id="PTHR24369:SF210">
    <property type="entry name" value="CHAOPTIN-RELATED"/>
    <property type="match status" value="1"/>
</dbReference>
<dbReference type="GO" id="GO:0005886">
    <property type="term" value="C:plasma membrane"/>
    <property type="evidence" value="ECO:0007669"/>
    <property type="project" value="TreeGrafter"/>
</dbReference>